<accession>A0AAV9K192</accession>
<dbReference type="AlphaFoldDB" id="A0AAV9K192"/>
<gene>
    <name evidence="2" type="ORF">R3W88_033932</name>
</gene>
<proteinExistence type="predicted"/>
<sequence length="183" mass="21233">MVLHQLPSSTSPLLVFPHPSLSILLISCLILSMNISTRLKTELCSLDTNNYSYAKDVSTRNGVKSEHWCTSWGYQFKVLLLRGLKERRYETFNKLRIFQVVPPRPSSSGKRWRICGLDRRFKPHTMQSEAWFINSKKQSKNTKFLLRVVQGFLLKSFKGTPTNAYMEDYGFKYSEEKLDGRGL</sequence>
<feature type="transmembrane region" description="Helical" evidence="1">
    <location>
        <begin position="12"/>
        <end position="31"/>
    </location>
</feature>
<name>A0AAV9K192_9SOLN</name>
<keyword evidence="1" id="KW-0472">Membrane</keyword>
<dbReference type="Proteomes" id="UP001311915">
    <property type="component" value="Unassembled WGS sequence"/>
</dbReference>
<keyword evidence="1" id="KW-0812">Transmembrane</keyword>
<keyword evidence="1" id="KW-1133">Transmembrane helix</keyword>
<organism evidence="2 3">
    <name type="scientific">Solanum pinnatisectum</name>
    <name type="common">tansyleaf nightshade</name>
    <dbReference type="NCBI Taxonomy" id="50273"/>
    <lineage>
        <taxon>Eukaryota</taxon>
        <taxon>Viridiplantae</taxon>
        <taxon>Streptophyta</taxon>
        <taxon>Embryophyta</taxon>
        <taxon>Tracheophyta</taxon>
        <taxon>Spermatophyta</taxon>
        <taxon>Magnoliopsida</taxon>
        <taxon>eudicotyledons</taxon>
        <taxon>Gunneridae</taxon>
        <taxon>Pentapetalae</taxon>
        <taxon>asterids</taxon>
        <taxon>lamiids</taxon>
        <taxon>Solanales</taxon>
        <taxon>Solanaceae</taxon>
        <taxon>Solanoideae</taxon>
        <taxon>Solaneae</taxon>
        <taxon>Solanum</taxon>
    </lineage>
</organism>
<comment type="caution">
    <text evidence="2">The sequence shown here is derived from an EMBL/GenBank/DDBJ whole genome shotgun (WGS) entry which is preliminary data.</text>
</comment>
<evidence type="ECO:0000313" key="3">
    <source>
        <dbReference type="Proteomes" id="UP001311915"/>
    </source>
</evidence>
<protein>
    <submittedName>
        <fullName evidence="2">Uncharacterized protein</fullName>
    </submittedName>
</protein>
<reference evidence="2 3" key="1">
    <citation type="submission" date="2023-10" db="EMBL/GenBank/DDBJ databases">
        <title>Genome-Wide Identification Analysis in wild type Solanum Pinnatisectum Reveals Some Genes Defensing Phytophthora Infestans.</title>
        <authorList>
            <person name="Sun C."/>
        </authorList>
    </citation>
    <scope>NUCLEOTIDE SEQUENCE [LARGE SCALE GENOMIC DNA]</scope>
    <source>
        <strain evidence="2">LQN</strain>
        <tissue evidence="2">Leaf</tissue>
    </source>
</reference>
<evidence type="ECO:0000256" key="1">
    <source>
        <dbReference type="SAM" id="Phobius"/>
    </source>
</evidence>
<keyword evidence="3" id="KW-1185">Reference proteome</keyword>
<evidence type="ECO:0000313" key="2">
    <source>
        <dbReference type="EMBL" id="KAK4706515.1"/>
    </source>
</evidence>
<dbReference type="EMBL" id="JAWPEI010000074">
    <property type="protein sequence ID" value="KAK4706515.1"/>
    <property type="molecule type" value="Genomic_DNA"/>
</dbReference>